<gene>
    <name evidence="1" type="ORF">Q7C36_017345</name>
</gene>
<name>A0AA88M4A3_TACVA</name>
<sequence length="75" mass="8488">MTSALRRSCKNTRVSRVERRFNEVNGTSTAAKRAFFTTETFPLQPALLFLCLASADPCIVQGLIPREISSSFWKY</sequence>
<organism evidence="1 2">
    <name type="scientific">Tachysurus vachellii</name>
    <name type="common">Darkbarbel catfish</name>
    <name type="synonym">Pelteobagrus vachellii</name>
    <dbReference type="NCBI Taxonomy" id="175792"/>
    <lineage>
        <taxon>Eukaryota</taxon>
        <taxon>Metazoa</taxon>
        <taxon>Chordata</taxon>
        <taxon>Craniata</taxon>
        <taxon>Vertebrata</taxon>
        <taxon>Euteleostomi</taxon>
        <taxon>Actinopterygii</taxon>
        <taxon>Neopterygii</taxon>
        <taxon>Teleostei</taxon>
        <taxon>Ostariophysi</taxon>
        <taxon>Siluriformes</taxon>
        <taxon>Bagridae</taxon>
        <taxon>Tachysurus</taxon>
    </lineage>
</organism>
<proteinExistence type="predicted"/>
<dbReference type="Proteomes" id="UP001187315">
    <property type="component" value="Unassembled WGS sequence"/>
</dbReference>
<dbReference type="EMBL" id="JAVHJS010000018">
    <property type="protein sequence ID" value="KAK2829355.1"/>
    <property type="molecule type" value="Genomic_DNA"/>
</dbReference>
<dbReference type="AlphaFoldDB" id="A0AA88M4A3"/>
<reference evidence="1" key="1">
    <citation type="submission" date="2023-08" db="EMBL/GenBank/DDBJ databases">
        <title>Pelteobagrus vachellii genome.</title>
        <authorList>
            <person name="Liu H."/>
        </authorList>
    </citation>
    <scope>NUCLEOTIDE SEQUENCE</scope>
    <source>
        <strain evidence="1">PRFRI_2022a</strain>
        <tissue evidence="1">Muscle</tissue>
    </source>
</reference>
<evidence type="ECO:0000313" key="2">
    <source>
        <dbReference type="Proteomes" id="UP001187315"/>
    </source>
</evidence>
<accession>A0AA88M4A3</accession>
<comment type="caution">
    <text evidence="1">The sequence shown here is derived from an EMBL/GenBank/DDBJ whole genome shotgun (WGS) entry which is preliminary data.</text>
</comment>
<evidence type="ECO:0000313" key="1">
    <source>
        <dbReference type="EMBL" id="KAK2829355.1"/>
    </source>
</evidence>
<protein>
    <submittedName>
        <fullName evidence="1">Uncharacterized protein</fullName>
    </submittedName>
</protein>
<keyword evidence="2" id="KW-1185">Reference proteome</keyword>